<reference evidence="1 2" key="1">
    <citation type="submission" date="2021-04" db="EMBL/GenBank/DDBJ databases">
        <authorList>
            <person name="Rodrigo-Torres L."/>
            <person name="Arahal R. D."/>
            <person name="Lucena T."/>
        </authorList>
    </citation>
    <scope>NUCLEOTIDE SEQUENCE [LARGE SCALE GENOMIC DNA]</scope>
    <source>
        <strain evidence="1 2">CECT 9623</strain>
    </source>
</reference>
<dbReference type="Pfam" id="PF20137">
    <property type="entry name" value="BubE"/>
    <property type="match status" value="1"/>
</dbReference>
<dbReference type="EMBL" id="CAJRAU010000018">
    <property type="protein sequence ID" value="CAG5075085.1"/>
    <property type="molecule type" value="Genomic_DNA"/>
</dbReference>
<gene>
    <name evidence="1" type="ORF">DYBT9623_05570</name>
</gene>
<protein>
    <submittedName>
        <fullName evidence="1">Uncharacterized protein</fullName>
    </submittedName>
</protein>
<accession>A0ABM8UZ01</accession>
<sequence>METFKNSFVQSIPEQLMPGVLYVSMERSVAIHLCACGCGNEVVTPLSPVDWQLQYDGEVISLYPSIGNWNFKCQSHYWIVENKIKWAGSWSKKQIDEGRNHHRSRRKKLESKKSDIPLKQNAPLTAEKERISMLRRILRFFGATH</sequence>
<dbReference type="RefSeq" id="WP_215236779.1">
    <property type="nucleotide sequence ID" value="NZ_CAJRAU010000018.1"/>
</dbReference>
<dbReference type="InterPro" id="IPR045384">
    <property type="entry name" value="DUF6527"/>
</dbReference>
<name>A0ABM8UZ01_9BACT</name>
<proteinExistence type="predicted"/>
<dbReference type="Proteomes" id="UP000679725">
    <property type="component" value="Unassembled WGS sequence"/>
</dbReference>
<evidence type="ECO:0000313" key="1">
    <source>
        <dbReference type="EMBL" id="CAG5075085.1"/>
    </source>
</evidence>
<evidence type="ECO:0000313" key="2">
    <source>
        <dbReference type="Proteomes" id="UP000679725"/>
    </source>
</evidence>
<organism evidence="1 2">
    <name type="scientific">Dyadobacter linearis</name>
    <dbReference type="NCBI Taxonomy" id="2823330"/>
    <lineage>
        <taxon>Bacteria</taxon>
        <taxon>Pseudomonadati</taxon>
        <taxon>Bacteroidota</taxon>
        <taxon>Cytophagia</taxon>
        <taxon>Cytophagales</taxon>
        <taxon>Spirosomataceae</taxon>
        <taxon>Dyadobacter</taxon>
    </lineage>
</organism>
<keyword evidence="2" id="KW-1185">Reference proteome</keyword>
<comment type="caution">
    <text evidence="1">The sequence shown here is derived from an EMBL/GenBank/DDBJ whole genome shotgun (WGS) entry which is preliminary data.</text>
</comment>